<keyword evidence="1" id="KW-0472">Membrane</keyword>
<dbReference type="AlphaFoldDB" id="A0A918T0W0"/>
<comment type="caution">
    <text evidence="2">The sequence shown here is derived from an EMBL/GenBank/DDBJ whole genome shotgun (WGS) entry which is preliminary data.</text>
</comment>
<proteinExistence type="predicted"/>
<dbReference type="EMBL" id="BMYD01000003">
    <property type="protein sequence ID" value="GHA82492.1"/>
    <property type="molecule type" value="Genomic_DNA"/>
</dbReference>
<reference evidence="2" key="2">
    <citation type="submission" date="2020-09" db="EMBL/GenBank/DDBJ databases">
        <authorList>
            <person name="Sun Q."/>
            <person name="Kim S."/>
        </authorList>
    </citation>
    <scope>NUCLEOTIDE SEQUENCE</scope>
    <source>
        <strain evidence="2">KCTC 23077</strain>
    </source>
</reference>
<protein>
    <recommendedName>
        <fullName evidence="4">RNA polymerase sigma factor 70 region 4 type 2 domain-containing protein</fullName>
    </recommendedName>
</protein>
<reference evidence="2" key="1">
    <citation type="journal article" date="2014" name="Int. J. Syst. Evol. Microbiol.">
        <title>Complete genome sequence of Corynebacterium casei LMG S-19264T (=DSM 44701T), isolated from a smear-ripened cheese.</title>
        <authorList>
            <consortium name="US DOE Joint Genome Institute (JGI-PGF)"/>
            <person name="Walter F."/>
            <person name="Albersmeier A."/>
            <person name="Kalinowski J."/>
            <person name="Ruckert C."/>
        </authorList>
    </citation>
    <scope>NUCLEOTIDE SEQUENCE</scope>
    <source>
        <strain evidence="2">KCTC 23077</strain>
    </source>
</reference>
<feature type="transmembrane region" description="Helical" evidence="1">
    <location>
        <begin position="179"/>
        <end position="199"/>
    </location>
</feature>
<gene>
    <name evidence="2" type="ORF">GCM10007067_20580</name>
</gene>
<evidence type="ECO:0000256" key="1">
    <source>
        <dbReference type="SAM" id="Phobius"/>
    </source>
</evidence>
<evidence type="ECO:0008006" key="4">
    <source>
        <dbReference type="Google" id="ProtNLM"/>
    </source>
</evidence>
<keyword evidence="1" id="KW-0812">Transmembrane</keyword>
<dbReference type="RefSeq" id="WP_189456185.1">
    <property type="nucleotide sequence ID" value="NZ_BMYD01000003.1"/>
</dbReference>
<dbReference type="InterPro" id="IPR036388">
    <property type="entry name" value="WH-like_DNA-bd_sf"/>
</dbReference>
<sequence length="290" mass="30481">MSVAPARVARTGPSSALTAFVHGVERRARVLAELQAGDADAGNQVLAEATRVFALDAADRPLAQWPQSFWSALLAATPMREQATHSSGWHALAPGPRAALLLRWAGGLDDATAAQALGVSANTFRLALRHALDAAGDNAPALHAEVDTRLAAPEPARQHAPETRAEEAAEPAPERPRRLLAVLWTLLAGCVVAFAATFFPQKTDDRGAHFTPLPESAPAARYDAADGLIVHRDFALLVDANAAPWLDDLEFYAWLAAGAPGPTAVPELESTAPALAPVMPEAALETFDGL</sequence>
<accession>A0A918T0W0</accession>
<keyword evidence="3" id="KW-1185">Reference proteome</keyword>
<evidence type="ECO:0000313" key="2">
    <source>
        <dbReference type="EMBL" id="GHA82492.1"/>
    </source>
</evidence>
<keyword evidence="1" id="KW-1133">Transmembrane helix</keyword>
<organism evidence="2 3">
    <name type="scientific">Cognatilysobacter bugurensis</name>
    <dbReference type="NCBI Taxonomy" id="543356"/>
    <lineage>
        <taxon>Bacteria</taxon>
        <taxon>Pseudomonadati</taxon>
        <taxon>Pseudomonadota</taxon>
        <taxon>Gammaproteobacteria</taxon>
        <taxon>Lysobacterales</taxon>
        <taxon>Lysobacteraceae</taxon>
        <taxon>Cognatilysobacter</taxon>
    </lineage>
</organism>
<name>A0A918T0W0_9GAMM</name>
<dbReference type="Gene3D" id="1.10.10.10">
    <property type="entry name" value="Winged helix-like DNA-binding domain superfamily/Winged helix DNA-binding domain"/>
    <property type="match status" value="1"/>
</dbReference>
<evidence type="ECO:0000313" key="3">
    <source>
        <dbReference type="Proteomes" id="UP000646426"/>
    </source>
</evidence>
<dbReference type="Proteomes" id="UP000646426">
    <property type="component" value="Unassembled WGS sequence"/>
</dbReference>